<dbReference type="EC" id="1.3.99.-" evidence="14"/>
<keyword evidence="8 14" id="KW-0479">Metal-binding</keyword>
<evidence type="ECO:0000256" key="1">
    <source>
        <dbReference type="ARBA" id="ARBA00004651"/>
    </source>
</evidence>
<evidence type="ECO:0000313" key="16">
    <source>
        <dbReference type="EMBL" id="CAL94371.1"/>
    </source>
</evidence>
<evidence type="ECO:0000256" key="13">
    <source>
        <dbReference type="ARBA" id="ARBA00048390"/>
    </source>
</evidence>
<dbReference type="GO" id="GO:0046872">
    <property type="term" value="F:metal ion binding"/>
    <property type="evidence" value="ECO:0007669"/>
    <property type="project" value="UniProtKB-UniRule"/>
</dbReference>
<gene>
    <name evidence="16" type="ordered locus">azo1754</name>
</gene>
<comment type="cofactor">
    <cofactor evidence="14">
        <name>heme b</name>
        <dbReference type="ChEBI" id="CHEBI:60344"/>
    </cofactor>
    <text evidence="14">Binds 1 heme b (iron(II)-protoporphyrin IX) group per subunit.</text>
</comment>
<dbReference type="PIRSF" id="PIRSF004638">
    <property type="entry name" value="UCP004638"/>
    <property type="match status" value="1"/>
</dbReference>
<feature type="transmembrane region" description="Helical" evidence="15">
    <location>
        <begin position="6"/>
        <end position="27"/>
    </location>
</feature>
<evidence type="ECO:0000256" key="9">
    <source>
        <dbReference type="ARBA" id="ARBA00022989"/>
    </source>
</evidence>
<dbReference type="Proteomes" id="UP000002588">
    <property type="component" value="Chromosome"/>
</dbReference>
<comment type="similarity">
    <text evidence="3 14">Belongs to the HemJ family.</text>
</comment>
<reference evidence="16 17" key="1">
    <citation type="journal article" date="2006" name="Nat. Biotechnol.">
        <title>Complete genome of the mutualistic, N2-fixing grass endophyte Azoarcus sp. strain BH72.</title>
        <authorList>
            <person name="Krause A."/>
            <person name="Ramakumar A."/>
            <person name="Bartels D."/>
            <person name="Battistoni F."/>
            <person name="Bekel T."/>
            <person name="Boch J."/>
            <person name="Boehm M."/>
            <person name="Friedrich F."/>
            <person name="Hurek T."/>
            <person name="Krause L."/>
            <person name="Linke B."/>
            <person name="McHardy A.C."/>
            <person name="Sarkar A."/>
            <person name="Schneiker S."/>
            <person name="Syed A.A."/>
            <person name="Thauer R."/>
            <person name="Vorhoelter F.-J."/>
            <person name="Weidner S."/>
            <person name="Puehler A."/>
            <person name="Reinhold-Hurek B."/>
            <person name="Kaiser O."/>
            <person name="Goesmann A."/>
        </authorList>
    </citation>
    <scope>NUCLEOTIDE SEQUENCE [LARGE SCALE GENOMIC DNA]</scope>
    <source>
        <strain evidence="16 17">BH72</strain>
    </source>
</reference>
<evidence type="ECO:0000256" key="2">
    <source>
        <dbReference type="ARBA" id="ARBA00005073"/>
    </source>
</evidence>
<dbReference type="EMBL" id="AM406670">
    <property type="protein sequence ID" value="CAL94371.1"/>
    <property type="molecule type" value="Genomic_DNA"/>
</dbReference>
<sequence>MTLLKALHLGALICWCGSLLYLPALVAAARAAPAALERDGYRRCARQLFVVGLTPAALVAIMSGTGLFLAQGNTALWLVAKLGAVAGMAVCHVLCGALVLNSEQTTPRAWSAPAACHAVTAAAAGFIGLALWLVLAKPF</sequence>
<evidence type="ECO:0000256" key="14">
    <source>
        <dbReference type="PIRNR" id="PIRNR004638"/>
    </source>
</evidence>
<dbReference type="GO" id="GO:0006782">
    <property type="term" value="P:protoporphyrinogen IX biosynthetic process"/>
    <property type="evidence" value="ECO:0007669"/>
    <property type="project" value="UniProtKB-UniRule"/>
</dbReference>
<dbReference type="PANTHER" id="PTHR40255:SF1">
    <property type="entry name" value="PROTOPORPHYRINOGEN IX OXIDASE"/>
    <property type="match status" value="1"/>
</dbReference>
<evidence type="ECO:0000256" key="7">
    <source>
        <dbReference type="ARBA" id="ARBA00022692"/>
    </source>
</evidence>
<evidence type="ECO:0000256" key="6">
    <source>
        <dbReference type="ARBA" id="ARBA00022617"/>
    </source>
</evidence>
<comment type="function">
    <text evidence="14">Catalyzes the oxidation of protoporphyrinogen IX to protoporphyrin IX.</text>
</comment>
<evidence type="ECO:0000256" key="10">
    <source>
        <dbReference type="ARBA" id="ARBA00023002"/>
    </source>
</evidence>
<dbReference type="STRING" id="62928.azo1754"/>
<evidence type="ECO:0000256" key="4">
    <source>
        <dbReference type="ARBA" id="ARBA00017504"/>
    </source>
</evidence>
<dbReference type="KEGG" id="azo:azo1754"/>
<evidence type="ECO:0000256" key="5">
    <source>
        <dbReference type="ARBA" id="ARBA00022475"/>
    </source>
</evidence>
<feature type="transmembrane region" description="Helical" evidence="15">
    <location>
        <begin position="48"/>
        <end position="69"/>
    </location>
</feature>
<dbReference type="AlphaFoldDB" id="A1K6B6"/>
<dbReference type="PANTHER" id="PTHR40255">
    <property type="entry name" value="UPF0093 MEMBRANE PROTEIN SLR1790"/>
    <property type="match status" value="1"/>
</dbReference>
<organism evidence="16 17">
    <name type="scientific">Azoarcus sp. (strain BH72)</name>
    <dbReference type="NCBI Taxonomy" id="418699"/>
    <lineage>
        <taxon>Bacteria</taxon>
        <taxon>Pseudomonadati</taxon>
        <taxon>Pseudomonadota</taxon>
        <taxon>Betaproteobacteria</taxon>
        <taxon>Rhodocyclales</taxon>
        <taxon>Zoogloeaceae</taxon>
        <taxon>Azoarcus</taxon>
    </lineage>
</organism>
<keyword evidence="7 15" id="KW-0812">Transmembrane</keyword>
<comment type="catalytic activity">
    <reaction evidence="13 14">
        <text>protoporphyrinogen IX + 3 A = protoporphyrin IX + 3 AH2</text>
        <dbReference type="Rhea" id="RHEA:62000"/>
        <dbReference type="ChEBI" id="CHEBI:13193"/>
        <dbReference type="ChEBI" id="CHEBI:17499"/>
        <dbReference type="ChEBI" id="CHEBI:57306"/>
        <dbReference type="ChEBI" id="CHEBI:57307"/>
    </reaction>
</comment>
<accession>A1K6B6</accession>
<keyword evidence="17" id="KW-1185">Reference proteome</keyword>
<protein>
    <recommendedName>
        <fullName evidence="4 14">Protoporphyrinogen IX oxidase</fullName>
        <ecNumber evidence="14">1.3.99.-</ecNumber>
    </recommendedName>
</protein>
<keyword evidence="9 15" id="KW-1133">Transmembrane helix</keyword>
<feature type="transmembrane region" description="Helical" evidence="15">
    <location>
        <begin position="75"/>
        <end position="100"/>
    </location>
</feature>
<evidence type="ECO:0000256" key="8">
    <source>
        <dbReference type="ARBA" id="ARBA00022723"/>
    </source>
</evidence>
<comment type="pathway">
    <text evidence="2 14">Porphyrin-containing compound metabolism; protoporphyrin-IX biosynthesis; protoporphyrin-IX from protoporphyrinogen-IX: step 1/1.</text>
</comment>
<evidence type="ECO:0000256" key="12">
    <source>
        <dbReference type="ARBA" id="ARBA00023136"/>
    </source>
</evidence>
<dbReference type="Pfam" id="PF03653">
    <property type="entry name" value="UPF0093"/>
    <property type="match status" value="1"/>
</dbReference>
<dbReference type="UniPathway" id="UPA00251">
    <property type="reaction ID" value="UER00324"/>
</dbReference>
<name>A1K6B6_AZOSB</name>
<keyword evidence="11 14" id="KW-0408">Iron</keyword>
<evidence type="ECO:0000256" key="3">
    <source>
        <dbReference type="ARBA" id="ARBA00006501"/>
    </source>
</evidence>
<dbReference type="HOGENOM" id="CLU_125006_3_0_4"/>
<dbReference type="GO" id="GO:0005886">
    <property type="term" value="C:plasma membrane"/>
    <property type="evidence" value="ECO:0007669"/>
    <property type="project" value="UniProtKB-SubCell"/>
</dbReference>
<evidence type="ECO:0000256" key="15">
    <source>
        <dbReference type="SAM" id="Phobius"/>
    </source>
</evidence>
<keyword evidence="5 14" id="KW-1003">Cell membrane</keyword>
<comment type="subcellular location">
    <subcellularLocation>
        <location evidence="1">Cell membrane</location>
        <topology evidence="1">Multi-pass membrane protein</topology>
    </subcellularLocation>
</comment>
<keyword evidence="6 14" id="KW-0349">Heme</keyword>
<dbReference type="GO" id="GO:0070818">
    <property type="term" value="F:protoporphyrinogen oxidase activity"/>
    <property type="evidence" value="ECO:0007669"/>
    <property type="project" value="UniProtKB-UniRule"/>
</dbReference>
<evidence type="ECO:0000256" key="11">
    <source>
        <dbReference type="ARBA" id="ARBA00023004"/>
    </source>
</evidence>
<dbReference type="OrthoDB" id="5770094at2"/>
<feature type="transmembrane region" description="Helical" evidence="15">
    <location>
        <begin position="112"/>
        <end position="135"/>
    </location>
</feature>
<keyword evidence="10" id="KW-0560">Oxidoreductase</keyword>
<dbReference type="KEGG" id="aoa:dqs_1904"/>
<proteinExistence type="inferred from homology"/>
<dbReference type="RefSeq" id="WP_011765487.1">
    <property type="nucleotide sequence ID" value="NC_008702.1"/>
</dbReference>
<dbReference type="InterPro" id="IPR005265">
    <property type="entry name" value="HemJ-like"/>
</dbReference>
<keyword evidence="12 14" id="KW-0472">Membrane</keyword>
<dbReference type="eggNOG" id="COG1981">
    <property type="taxonomic scope" value="Bacteria"/>
</dbReference>
<evidence type="ECO:0000313" key="17">
    <source>
        <dbReference type="Proteomes" id="UP000002588"/>
    </source>
</evidence>